<dbReference type="Gene3D" id="3.40.50.1820">
    <property type="entry name" value="alpha/beta hydrolase"/>
    <property type="match status" value="1"/>
</dbReference>
<comment type="caution">
    <text evidence="1">The sequence shown here is derived from an EMBL/GenBank/DDBJ whole genome shotgun (WGS) entry which is preliminary data.</text>
</comment>
<protein>
    <recommendedName>
        <fullName evidence="3">Alpha/beta hydrolase</fullName>
    </recommendedName>
</protein>
<dbReference type="EMBL" id="JAYWTM010000024">
    <property type="protein sequence ID" value="MEC5344539.1"/>
    <property type="molecule type" value="Genomic_DNA"/>
</dbReference>
<evidence type="ECO:0008006" key="3">
    <source>
        <dbReference type="Google" id="ProtNLM"/>
    </source>
</evidence>
<proteinExistence type="predicted"/>
<name>A0ABU6JW60_9GAMM</name>
<sequence length="356" mass="39935">MNPIRLLTKLAIPRPASGAQKRMRFCRGNRGEVPAYDASSPWLPRVSLPDGRGCQQTPLLSVLAILALSAGLCQAAELPKESGSFPFTVPQTGKKMTVFSYRPPNADADSPVVFVLTGVRRNADDYRNAWIENARKNNLIAIVPRFAKTDYPGADGYNLGNMENIATHRLNPKGQWSFSVIDDLFADLQQQGITRQHGYYLFGNSAGCQFVHRMLTFMPEANVKAAVCAAAGWWTLPDVENPWPYGLKNAPVEVSKKQLADYFAKPMLITVGEKDNDPYHPLLRRSYQAMAQGDSRLVRAKNYFLTARQQARHDKIDLNWRFTTVPDVGHNGTKMSAYAAEQFAWFERHGEFKLRP</sequence>
<evidence type="ECO:0000313" key="2">
    <source>
        <dbReference type="Proteomes" id="UP001309705"/>
    </source>
</evidence>
<evidence type="ECO:0000313" key="1">
    <source>
        <dbReference type="EMBL" id="MEC5344539.1"/>
    </source>
</evidence>
<dbReference type="SUPFAM" id="SSF53474">
    <property type="entry name" value="alpha/beta-Hydrolases"/>
    <property type="match status" value="1"/>
</dbReference>
<keyword evidence="2" id="KW-1185">Reference proteome</keyword>
<organism evidence="1 2">
    <name type="scientific">Brenneria populi</name>
    <dbReference type="NCBI Taxonomy" id="1505588"/>
    <lineage>
        <taxon>Bacteria</taxon>
        <taxon>Pseudomonadati</taxon>
        <taxon>Pseudomonadota</taxon>
        <taxon>Gammaproteobacteria</taxon>
        <taxon>Enterobacterales</taxon>
        <taxon>Pectobacteriaceae</taxon>
        <taxon>Brenneria</taxon>
    </lineage>
</organism>
<gene>
    <name evidence="1" type="ORF">VSX58_18250</name>
</gene>
<dbReference type="RefSeq" id="WP_327619337.1">
    <property type="nucleotide sequence ID" value="NZ_JAYWTM010000024.1"/>
</dbReference>
<dbReference type="Proteomes" id="UP001309705">
    <property type="component" value="Unassembled WGS sequence"/>
</dbReference>
<dbReference type="InterPro" id="IPR029058">
    <property type="entry name" value="AB_hydrolase_fold"/>
</dbReference>
<accession>A0ABU6JW60</accession>
<reference evidence="1 2" key="1">
    <citation type="journal article" date="2017" name="Int. J. Syst. Evol. Microbiol.">
        <title>Brenneria populi subsp. brevivirga subsp. nov. isolated from symptomatic bark of Populus x euramericana canker, and description of Brenneria populi subsp. populi subsp. nov.</title>
        <authorList>
            <person name="Zheng M.H."/>
            <person name="Piao C.G."/>
            <person name="Xue H."/>
            <person name="Guo M.W."/>
            <person name="Li Y."/>
        </authorList>
    </citation>
    <scope>NUCLEOTIDE SEQUENCE [LARGE SCALE GENOMIC DNA]</scope>
    <source>
        <strain evidence="1 2">D9-5</strain>
    </source>
</reference>